<keyword evidence="6" id="KW-0472">Membrane</keyword>
<evidence type="ECO:0000256" key="6">
    <source>
        <dbReference type="SAM" id="Phobius"/>
    </source>
</evidence>
<dbReference type="AlphaFoldDB" id="A0A976IKW3"/>
<dbReference type="PANTHER" id="PTHR13234">
    <property type="entry name" value="GAMMA-INTERFERON INDUCIBLE LYSOSOMAL THIOL REDUCTASE GILT"/>
    <property type="match status" value="1"/>
</dbReference>
<comment type="subcellular location">
    <subcellularLocation>
        <location evidence="1">Secreted</location>
    </subcellularLocation>
</comment>
<proteinExistence type="inferred from homology"/>
<evidence type="ECO:0000313" key="8">
    <source>
        <dbReference type="Proteomes" id="UP000294530"/>
    </source>
</evidence>
<dbReference type="EMBL" id="SHOA02000001">
    <property type="protein sequence ID" value="TDH73627.1"/>
    <property type="molecule type" value="Genomic_DNA"/>
</dbReference>
<evidence type="ECO:0008006" key="9">
    <source>
        <dbReference type="Google" id="ProtNLM"/>
    </source>
</evidence>
<dbReference type="Proteomes" id="UP000294530">
    <property type="component" value="Unassembled WGS sequence"/>
</dbReference>
<dbReference type="GO" id="GO:0016671">
    <property type="term" value="F:oxidoreductase activity, acting on a sulfur group of donors, disulfide as acceptor"/>
    <property type="evidence" value="ECO:0007669"/>
    <property type="project" value="InterPro"/>
</dbReference>
<dbReference type="Pfam" id="PF03227">
    <property type="entry name" value="GILT"/>
    <property type="match status" value="2"/>
</dbReference>
<dbReference type="OrthoDB" id="958254at2759"/>
<accession>A0A976IKW3</accession>
<comment type="similarity">
    <text evidence="2">Belongs to the GILT family.</text>
</comment>
<evidence type="ECO:0000313" key="7">
    <source>
        <dbReference type="EMBL" id="TDH73627.1"/>
    </source>
</evidence>
<gene>
    <name evidence="7" type="ORF">CCR75_002086</name>
</gene>
<protein>
    <recommendedName>
        <fullName evidence="9">Gamma-interferon inducible lysosomal thiol reductase</fullName>
    </recommendedName>
</protein>
<comment type="caution">
    <text evidence="7">The sequence shown here is derived from an EMBL/GenBank/DDBJ whole genome shotgun (WGS) entry which is preliminary data.</text>
</comment>
<dbReference type="RefSeq" id="XP_067823125.1">
    <property type="nucleotide sequence ID" value="XM_067960186.1"/>
</dbReference>
<feature type="transmembrane region" description="Helical" evidence="6">
    <location>
        <begin position="572"/>
        <end position="595"/>
    </location>
</feature>
<keyword evidence="6" id="KW-0812">Transmembrane</keyword>
<sequence>MVKKRSVVATATSVLIFGLYASTLTKAKLTVLEKHHLVELRVFYRAFWLVLYAFQNQFQASSGRTSPACQWFVGDPLLKLMQTEEYRNVINLNLIPAAGMKELKDGTITCEAGPLECMGHRWEVCAMDKDRHDVVKYLSTVACIEGDESGPMEDWPTKVQNCVTDEERVVIQKCFDEHSEEMLRKMIREERSGSVLWMPYTVVNQNVLGSATEGVSLYMLKKSICSAYTGPKSFYPAECGTLVEKQKVLAPEALNLENALLVASGKNSTDAIEAQAPAKSDAHEGTDGKIGVDATQEMSTSASPTPPTMIVVAGKVQLQIIWRAFCPGCISFITKPLISLTRNRQFQEIIDFDPVPAAGTFVDLNGNFVCTGGKMECLGHKWLSCAINEFHQVGEMVEHIACMESKDNKGMTWSSVITRCFEGEDHAKMKTCFDVKSHDLLQKVNVVKRKAQRAPWVPYVLINGVPLGDSAHGIGLKQLADAVCKAYSGPKSLWPAACQPQHLRAKAEIKTVVVDEVIKPCAPKIADTSNAGTNYDDPPSIGKPLSTAAAFKTITESEVKVFGGNQAEDDDWFGAIMTAVVLPGVCFVALVCIALRLTRDHKKDA</sequence>
<keyword evidence="3" id="KW-0964">Secreted</keyword>
<evidence type="ECO:0000256" key="3">
    <source>
        <dbReference type="ARBA" id="ARBA00022525"/>
    </source>
</evidence>
<keyword evidence="6" id="KW-1133">Transmembrane helix</keyword>
<name>A0A976IKW3_BRELC</name>
<dbReference type="InterPro" id="IPR004911">
    <property type="entry name" value="Interferon-induced_GILT"/>
</dbReference>
<evidence type="ECO:0000256" key="2">
    <source>
        <dbReference type="ARBA" id="ARBA00005679"/>
    </source>
</evidence>
<keyword evidence="8" id="KW-1185">Reference proteome</keyword>
<keyword evidence="5" id="KW-0325">Glycoprotein</keyword>
<dbReference type="GeneID" id="94345857"/>
<dbReference type="GO" id="GO:0005576">
    <property type="term" value="C:extracellular region"/>
    <property type="evidence" value="ECO:0007669"/>
    <property type="project" value="UniProtKB-SubCell"/>
</dbReference>
<keyword evidence="4" id="KW-0732">Signal</keyword>
<dbReference type="PANTHER" id="PTHR13234:SF8">
    <property type="entry name" value="GAMMA-INTERFERON-INDUCIBLE LYSOSOMAL THIOL REDUCTASE"/>
    <property type="match status" value="1"/>
</dbReference>
<evidence type="ECO:0000256" key="5">
    <source>
        <dbReference type="ARBA" id="ARBA00023180"/>
    </source>
</evidence>
<evidence type="ECO:0000256" key="1">
    <source>
        <dbReference type="ARBA" id="ARBA00004613"/>
    </source>
</evidence>
<dbReference type="KEGG" id="blac:94345857"/>
<evidence type="ECO:0000256" key="4">
    <source>
        <dbReference type="ARBA" id="ARBA00022729"/>
    </source>
</evidence>
<reference evidence="7 8" key="1">
    <citation type="journal article" date="2021" name="Genome Biol.">
        <title>AFLAP: assembly-free linkage analysis pipeline using k-mers from genome sequencing data.</title>
        <authorList>
            <person name="Fletcher K."/>
            <person name="Zhang L."/>
            <person name="Gil J."/>
            <person name="Han R."/>
            <person name="Cavanaugh K."/>
            <person name="Michelmore R."/>
        </authorList>
    </citation>
    <scope>NUCLEOTIDE SEQUENCE [LARGE SCALE GENOMIC DNA]</scope>
    <source>
        <strain evidence="7 8">SF5</strain>
    </source>
</reference>
<organism evidence="7 8">
    <name type="scientific">Bremia lactucae</name>
    <name type="common">Lettuce downy mildew</name>
    <dbReference type="NCBI Taxonomy" id="4779"/>
    <lineage>
        <taxon>Eukaryota</taxon>
        <taxon>Sar</taxon>
        <taxon>Stramenopiles</taxon>
        <taxon>Oomycota</taxon>
        <taxon>Peronosporomycetes</taxon>
        <taxon>Peronosporales</taxon>
        <taxon>Peronosporaceae</taxon>
        <taxon>Bremia</taxon>
    </lineage>
</organism>